<feature type="compositionally biased region" description="Acidic residues" evidence="1">
    <location>
        <begin position="109"/>
        <end position="124"/>
    </location>
</feature>
<evidence type="ECO:0000256" key="1">
    <source>
        <dbReference type="SAM" id="MobiDB-lite"/>
    </source>
</evidence>
<dbReference type="AlphaFoldDB" id="A0A6J6CYI4"/>
<feature type="region of interest" description="Disordered" evidence="1">
    <location>
        <begin position="82"/>
        <end position="161"/>
    </location>
</feature>
<accession>A0A6J6CYI4</accession>
<gene>
    <name evidence="2" type="ORF">UFOPK1618_00138</name>
</gene>
<feature type="compositionally biased region" description="Low complexity" evidence="1">
    <location>
        <begin position="93"/>
        <end position="108"/>
    </location>
</feature>
<proteinExistence type="predicted"/>
<evidence type="ECO:0000313" key="2">
    <source>
        <dbReference type="EMBL" id="CAB4554718.1"/>
    </source>
</evidence>
<reference evidence="2" key="1">
    <citation type="submission" date="2020-05" db="EMBL/GenBank/DDBJ databases">
        <authorList>
            <person name="Chiriac C."/>
            <person name="Salcher M."/>
            <person name="Ghai R."/>
            <person name="Kavagutti S V."/>
        </authorList>
    </citation>
    <scope>NUCLEOTIDE SEQUENCE</scope>
</reference>
<protein>
    <submittedName>
        <fullName evidence="2">Unannotated protein</fullName>
    </submittedName>
</protein>
<name>A0A6J6CYI4_9ZZZZ</name>
<sequence>MLQFRDAWPNILTIVNKKSKAAWMVAFALNVIDFSGDVLTLKFLSQKDLDSFKNSDGASEVLRGAIMDVLGVQVKFKAQIDAKQEAPATTPIAVVKETAPAKPKVAEPVAEEPSSEETDPEEDSPETKSRNSGMADESARYGESLLREMLGAEPMQDKNGK</sequence>
<organism evidence="2">
    <name type="scientific">freshwater metagenome</name>
    <dbReference type="NCBI Taxonomy" id="449393"/>
    <lineage>
        <taxon>unclassified sequences</taxon>
        <taxon>metagenomes</taxon>
        <taxon>ecological metagenomes</taxon>
    </lineage>
</organism>
<dbReference type="EMBL" id="CAEZTF010000013">
    <property type="protein sequence ID" value="CAB4554718.1"/>
    <property type="molecule type" value="Genomic_DNA"/>
</dbReference>